<feature type="domain" description="Methyltransferase" evidence="1">
    <location>
        <begin position="78"/>
        <end position="178"/>
    </location>
</feature>
<name>A0A1T5LZR5_9FIRM</name>
<proteinExistence type="predicted"/>
<dbReference type="GO" id="GO:0008168">
    <property type="term" value="F:methyltransferase activity"/>
    <property type="evidence" value="ECO:0007669"/>
    <property type="project" value="UniProtKB-KW"/>
</dbReference>
<sequence length="289" mass="34097">MINKSKFMLDISKKYNLDFQKLWQESILTKGEYNVKRALDDNVESKFWEKLASKYDCRETLYDYAPETFDKLLNIIGKNRTIIEIGCGTGKFTIPMSKYSKSILAIDFSKDMLSILDQKIKKNNITNINTKWMKWEDIKVNKVDVIFNVNAIYRMWNIREALLKMNKYGKERVVLVWTLQRSLFDSIFAEMGIFGIGANSDYIHIQNILYGLGIDANTEILRITRPVIYKSLEKIYDDFRKDSKNLILSDDKFVEILNRNIIKKNDHYIYNAKLKVAFIHWVPTIKCLY</sequence>
<evidence type="ECO:0000259" key="1">
    <source>
        <dbReference type="Pfam" id="PF13847"/>
    </source>
</evidence>
<keyword evidence="2" id="KW-0489">Methyltransferase</keyword>
<dbReference type="STRING" id="36842.SAMN02194393_03613"/>
<dbReference type="Proteomes" id="UP000190285">
    <property type="component" value="Unassembled WGS sequence"/>
</dbReference>
<dbReference type="CDD" id="cd02440">
    <property type="entry name" value="AdoMet_MTases"/>
    <property type="match status" value="1"/>
</dbReference>
<dbReference type="RefSeq" id="WP_079493462.1">
    <property type="nucleotide sequence ID" value="NZ_FUZT01000009.1"/>
</dbReference>
<keyword evidence="3" id="KW-1185">Reference proteome</keyword>
<accession>A0A1T5LZR5</accession>
<dbReference type="OrthoDB" id="9791837at2"/>
<dbReference type="AlphaFoldDB" id="A0A1T5LZR5"/>
<protein>
    <submittedName>
        <fullName evidence="2">SAM-dependent methyltransferases related to tRNA (Uracil-5-)-methyltransferase</fullName>
    </submittedName>
</protein>
<gene>
    <name evidence="2" type="ORF">SAMN02194393_03613</name>
</gene>
<dbReference type="Pfam" id="PF13847">
    <property type="entry name" value="Methyltransf_31"/>
    <property type="match status" value="1"/>
</dbReference>
<dbReference type="GO" id="GO:0032259">
    <property type="term" value="P:methylation"/>
    <property type="evidence" value="ECO:0007669"/>
    <property type="project" value="UniProtKB-KW"/>
</dbReference>
<keyword evidence="2" id="KW-0808">Transferase</keyword>
<organism evidence="2 3">
    <name type="scientific">Maledivibacter halophilus</name>
    <dbReference type="NCBI Taxonomy" id="36842"/>
    <lineage>
        <taxon>Bacteria</taxon>
        <taxon>Bacillati</taxon>
        <taxon>Bacillota</taxon>
        <taxon>Clostridia</taxon>
        <taxon>Peptostreptococcales</taxon>
        <taxon>Caminicellaceae</taxon>
        <taxon>Maledivibacter</taxon>
    </lineage>
</organism>
<dbReference type="Gene3D" id="3.40.50.150">
    <property type="entry name" value="Vaccinia Virus protein VP39"/>
    <property type="match status" value="1"/>
</dbReference>
<dbReference type="EMBL" id="FUZT01000009">
    <property type="protein sequence ID" value="SKC81462.1"/>
    <property type="molecule type" value="Genomic_DNA"/>
</dbReference>
<dbReference type="InterPro" id="IPR029063">
    <property type="entry name" value="SAM-dependent_MTases_sf"/>
</dbReference>
<reference evidence="2 3" key="1">
    <citation type="submission" date="2017-02" db="EMBL/GenBank/DDBJ databases">
        <authorList>
            <person name="Peterson S.W."/>
        </authorList>
    </citation>
    <scope>NUCLEOTIDE SEQUENCE [LARGE SCALE GENOMIC DNA]</scope>
    <source>
        <strain evidence="2 3">M1</strain>
    </source>
</reference>
<evidence type="ECO:0000313" key="3">
    <source>
        <dbReference type="Proteomes" id="UP000190285"/>
    </source>
</evidence>
<dbReference type="InterPro" id="IPR025714">
    <property type="entry name" value="Methyltranfer_dom"/>
</dbReference>
<evidence type="ECO:0000313" key="2">
    <source>
        <dbReference type="EMBL" id="SKC81462.1"/>
    </source>
</evidence>
<dbReference type="SUPFAM" id="SSF53335">
    <property type="entry name" value="S-adenosyl-L-methionine-dependent methyltransferases"/>
    <property type="match status" value="1"/>
</dbReference>